<dbReference type="AlphaFoldDB" id="A0A0C9Y889"/>
<evidence type="ECO:0000256" key="6">
    <source>
        <dbReference type="ARBA" id="ARBA00022692"/>
    </source>
</evidence>
<dbReference type="GO" id="GO:0005783">
    <property type="term" value="C:endoplasmic reticulum"/>
    <property type="evidence" value="ECO:0007669"/>
    <property type="project" value="TreeGrafter"/>
</dbReference>
<keyword evidence="11 17" id="KW-0520">NAD</keyword>
<evidence type="ECO:0000256" key="16">
    <source>
        <dbReference type="PIRSR" id="PIRSR601834-1"/>
    </source>
</evidence>
<evidence type="ECO:0000256" key="11">
    <source>
        <dbReference type="ARBA" id="ARBA00023027"/>
    </source>
</evidence>
<dbReference type="STRING" id="1095629.A0A0C9Y889"/>
<dbReference type="InterPro" id="IPR008333">
    <property type="entry name" value="Cbr1-like_FAD-bd_dom"/>
</dbReference>
<comment type="cofactor">
    <cofactor evidence="1 16 17">
        <name>FAD</name>
        <dbReference type="ChEBI" id="CHEBI:57692"/>
    </cofactor>
</comment>
<keyword evidence="21" id="KW-1185">Reference proteome</keyword>
<evidence type="ECO:0000256" key="5">
    <source>
        <dbReference type="ARBA" id="ARBA00022630"/>
    </source>
</evidence>
<dbReference type="InterPro" id="IPR017927">
    <property type="entry name" value="FAD-bd_FR_type"/>
</dbReference>
<feature type="transmembrane region" description="Helical" evidence="18">
    <location>
        <begin position="87"/>
        <end position="107"/>
    </location>
</feature>
<evidence type="ECO:0000256" key="17">
    <source>
        <dbReference type="RuleBase" id="RU361226"/>
    </source>
</evidence>
<dbReference type="SUPFAM" id="SSF63380">
    <property type="entry name" value="Riboflavin synthase domain-like"/>
    <property type="match status" value="1"/>
</dbReference>
<evidence type="ECO:0000256" key="12">
    <source>
        <dbReference type="ARBA" id="ARBA00023128"/>
    </source>
</evidence>
<evidence type="ECO:0000256" key="2">
    <source>
        <dbReference type="ARBA" id="ARBA00004294"/>
    </source>
</evidence>
<dbReference type="PRINTS" id="PR00371">
    <property type="entry name" value="FPNCR"/>
</dbReference>
<dbReference type="EC" id="1.6.2.2" evidence="17"/>
<accession>A0A0C9Y889</accession>
<dbReference type="FunFam" id="2.40.30.10:FF:000032">
    <property type="entry name" value="NADH-cytochrome b5 reductase"/>
    <property type="match status" value="1"/>
</dbReference>
<comment type="subcellular location">
    <subcellularLocation>
        <location evidence="2">Mitochondrion outer membrane</location>
    </subcellularLocation>
</comment>
<feature type="binding site" evidence="16">
    <location>
        <position position="199"/>
    </location>
    <ligand>
        <name>FAD</name>
        <dbReference type="ChEBI" id="CHEBI:57692"/>
    </ligand>
</feature>
<keyword evidence="12" id="KW-0496">Mitochondrion</keyword>
<dbReference type="SUPFAM" id="SSF52343">
    <property type="entry name" value="Ferredoxin reductase-like, C-terminal NADP-linked domain"/>
    <property type="match status" value="1"/>
</dbReference>
<dbReference type="GO" id="GO:0005741">
    <property type="term" value="C:mitochondrial outer membrane"/>
    <property type="evidence" value="ECO:0007669"/>
    <property type="project" value="UniProtKB-SubCell"/>
</dbReference>
<keyword evidence="5 16" id="KW-0285">Flavoprotein</keyword>
<dbReference type="InterPro" id="IPR001709">
    <property type="entry name" value="Flavoprot_Pyr_Nucl_cyt_Rdtase"/>
</dbReference>
<dbReference type="CDD" id="cd06183">
    <property type="entry name" value="cyt_b5_reduct_like"/>
    <property type="match status" value="1"/>
</dbReference>
<keyword evidence="7" id="KW-1000">Mitochondrion outer membrane</keyword>
<evidence type="ECO:0000313" key="21">
    <source>
        <dbReference type="Proteomes" id="UP000054477"/>
    </source>
</evidence>
<feature type="binding site" evidence="16">
    <location>
        <position position="192"/>
    </location>
    <ligand>
        <name>FAD</name>
        <dbReference type="ChEBI" id="CHEBI:57692"/>
    </ligand>
</feature>
<evidence type="ECO:0000256" key="18">
    <source>
        <dbReference type="SAM" id="Phobius"/>
    </source>
</evidence>
<comment type="pathway">
    <text evidence="3">Protein modification; peptidyl-diphthamide biosynthesis.</text>
</comment>
<keyword evidence="13 18" id="KW-0472">Membrane</keyword>
<comment type="similarity">
    <text evidence="4 17">Belongs to the flavoprotein pyridine nucleotide cytochrome reductase family.</text>
</comment>
<evidence type="ECO:0000256" key="7">
    <source>
        <dbReference type="ARBA" id="ARBA00022787"/>
    </source>
</evidence>
<gene>
    <name evidence="20" type="ORF">K443DRAFT_676021</name>
</gene>
<dbReference type="EMBL" id="KN838571">
    <property type="protein sequence ID" value="KIK04258.1"/>
    <property type="molecule type" value="Genomic_DNA"/>
</dbReference>
<dbReference type="PANTHER" id="PTHR19370:SF184">
    <property type="entry name" value="NADH-CYTOCHROME B5 REDUCTASE-LIKE"/>
    <property type="match status" value="1"/>
</dbReference>
<dbReference type="Gene3D" id="3.40.50.80">
    <property type="entry name" value="Nucleotide-binding domain of ferredoxin-NADP reductase (FNR) module"/>
    <property type="match status" value="1"/>
</dbReference>
<feature type="binding site" evidence="16">
    <location>
        <position position="200"/>
    </location>
    <ligand>
        <name>FAD</name>
        <dbReference type="ChEBI" id="CHEBI:57692"/>
    </ligand>
</feature>
<evidence type="ECO:0000256" key="4">
    <source>
        <dbReference type="ARBA" id="ARBA00006105"/>
    </source>
</evidence>
<evidence type="ECO:0000256" key="9">
    <source>
        <dbReference type="ARBA" id="ARBA00022989"/>
    </source>
</evidence>
<sequence>MPNKPQVVFLLSFLVVFSSLLLLSHFIKTKLNEAGYHISHLILIGLPPVTHNQPMSGRVEVENIPGQAAHFLKNTVTAGELNLLNVASSPAFLVAAAAIVLATVFYAKVFNSARPKPLDPSIWKEFPLQKKTQVSPNTAIYSFKLPHAEDVLGLPIGQHISVSADINGKNIVRNYTPISQENARGRFELIIKTYEKGNISRHVASLKIGDKLRVKGPKGNFKYTPGLTGHLGMIAGGTGLAPMIQIVRAILQAPADRTNITLIYANVNEEDILLRAELDALAMGYESRFTLYYVLNNPPSGWTGGVGFVTKEHIKNLIPNPNESNSKILICGPPPMVSAMKKNLEEIKYPVPNTISKLDDKVFVF</sequence>
<dbReference type="InterPro" id="IPR001433">
    <property type="entry name" value="OxRdtase_FAD/NAD-bd"/>
</dbReference>
<dbReference type="GO" id="GO:0090524">
    <property type="term" value="F:cytochrome-b5 reductase activity, acting on NADH"/>
    <property type="evidence" value="ECO:0007669"/>
    <property type="project" value="UniProtKB-EC"/>
</dbReference>
<dbReference type="HOGENOM" id="CLU_003827_9_0_1"/>
<keyword evidence="9 18" id="KW-1133">Transmembrane helix</keyword>
<name>A0A0C9Y889_9AGAR</name>
<dbReference type="Gene3D" id="2.40.30.10">
    <property type="entry name" value="Translation factors"/>
    <property type="match status" value="1"/>
</dbReference>
<reference evidence="21" key="2">
    <citation type="submission" date="2015-01" db="EMBL/GenBank/DDBJ databases">
        <title>Evolutionary Origins and Diversification of the Mycorrhizal Mutualists.</title>
        <authorList>
            <consortium name="DOE Joint Genome Institute"/>
            <consortium name="Mycorrhizal Genomics Consortium"/>
            <person name="Kohler A."/>
            <person name="Kuo A."/>
            <person name="Nagy L.G."/>
            <person name="Floudas D."/>
            <person name="Copeland A."/>
            <person name="Barry K.W."/>
            <person name="Cichocki N."/>
            <person name="Veneault-Fourrey C."/>
            <person name="LaButti K."/>
            <person name="Lindquist E.A."/>
            <person name="Lipzen A."/>
            <person name="Lundell T."/>
            <person name="Morin E."/>
            <person name="Murat C."/>
            <person name="Riley R."/>
            <person name="Ohm R."/>
            <person name="Sun H."/>
            <person name="Tunlid A."/>
            <person name="Henrissat B."/>
            <person name="Grigoriev I.V."/>
            <person name="Hibbett D.S."/>
            <person name="Martin F."/>
        </authorList>
    </citation>
    <scope>NUCLEOTIDE SEQUENCE [LARGE SCALE GENOMIC DNA]</scope>
    <source>
        <strain evidence="21">LaAM-08-1</strain>
    </source>
</reference>
<evidence type="ECO:0000256" key="13">
    <source>
        <dbReference type="ARBA" id="ARBA00023136"/>
    </source>
</evidence>
<dbReference type="PRINTS" id="PR00406">
    <property type="entry name" value="CYTB5RDTASE"/>
</dbReference>
<reference evidence="20 21" key="1">
    <citation type="submission" date="2014-04" db="EMBL/GenBank/DDBJ databases">
        <authorList>
            <consortium name="DOE Joint Genome Institute"/>
            <person name="Kuo A."/>
            <person name="Kohler A."/>
            <person name="Nagy L.G."/>
            <person name="Floudas D."/>
            <person name="Copeland A."/>
            <person name="Barry K.W."/>
            <person name="Cichocki N."/>
            <person name="Veneault-Fourrey C."/>
            <person name="LaButti K."/>
            <person name="Lindquist E.A."/>
            <person name="Lipzen A."/>
            <person name="Lundell T."/>
            <person name="Morin E."/>
            <person name="Murat C."/>
            <person name="Sun H."/>
            <person name="Tunlid A."/>
            <person name="Henrissat B."/>
            <person name="Grigoriev I.V."/>
            <person name="Hibbett D.S."/>
            <person name="Martin F."/>
            <person name="Nordberg H.P."/>
            <person name="Cantor M.N."/>
            <person name="Hua S.X."/>
        </authorList>
    </citation>
    <scope>NUCLEOTIDE SEQUENCE [LARGE SCALE GENOMIC DNA]</scope>
    <source>
        <strain evidence="20 21">LaAM-08-1</strain>
    </source>
</reference>
<dbReference type="Pfam" id="PF00970">
    <property type="entry name" value="FAD_binding_6"/>
    <property type="match status" value="1"/>
</dbReference>
<feature type="binding site" evidence="16">
    <location>
        <position position="173"/>
    </location>
    <ligand>
        <name>FAD</name>
        <dbReference type="ChEBI" id="CHEBI:57692"/>
    </ligand>
</feature>
<dbReference type="OrthoDB" id="432685at2759"/>
<feature type="binding site" evidence="16">
    <location>
        <position position="190"/>
    </location>
    <ligand>
        <name>FAD</name>
        <dbReference type="ChEBI" id="CHEBI:57692"/>
    </ligand>
</feature>
<comment type="catalytic activity">
    <reaction evidence="15">
        <text>2 Fe(3+)-[Dph3] + NADH = 2 Fe(2+)-[Dph3] + NAD(+) + H(+)</text>
        <dbReference type="Rhea" id="RHEA:71231"/>
        <dbReference type="Rhea" id="RHEA-COMP:18002"/>
        <dbReference type="Rhea" id="RHEA-COMP:18003"/>
        <dbReference type="ChEBI" id="CHEBI:15378"/>
        <dbReference type="ChEBI" id="CHEBI:29033"/>
        <dbReference type="ChEBI" id="CHEBI:29034"/>
        <dbReference type="ChEBI" id="CHEBI:57540"/>
        <dbReference type="ChEBI" id="CHEBI:57945"/>
        <dbReference type="ChEBI" id="CHEBI:83228"/>
    </reaction>
    <physiologicalReaction direction="left-to-right" evidence="15">
        <dbReference type="Rhea" id="RHEA:71232"/>
    </physiologicalReaction>
</comment>
<dbReference type="FunFam" id="3.40.50.80:FF:000019">
    <property type="entry name" value="NADH-cytochrome b5 reductase"/>
    <property type="match status" value="1"/>
</dbReference>
<keyword evidence="10 17" id="KW-0560">Oxidoreductase</keyword>
<keyword evidence="8 16" id="KW-0274">FAD</keyword>
<evidence type="ECO:0000256" key="14">
    <source>
        <dbReference type="ARBA" id="ARBA00047682"/>
    </source>
</evidence>
<dbReference type="InterPro" id="IPR017938">
    <property type="entry name" value="Riboflavin_synthase-like_b-brl"/>
</dbReference>
<dbReference type="Proteomes" id="UP000054477">
    <property type="component" value="Unassembled WGS sequence"/>
</dbReference>
<feature type="binding site" evidence="16">
    <location>
        <position position="175"/>
    </location>
    <ligand>
        <name>FAD</name>
        <dbReference type="ChEBI" id="CHEBI:57692"/>
    </ligand>
</feature>
<protein>
    <recommendedName>
        <fullName evidence="17">NADH-cytochrome b5 reductase</fullName>
        <ecNumber evidence="17">1.6.2.2</ecNumber>
    </recommendedName>
</protein>
<evidence type="ECO:0000256" key="10">
    <source>
        <dbReference type="ARBA" id="ARBA00023002"/>
    </source>
</evidence>
<dbReference type="PROSITE" id="PS51384">
    <property type="entry name" value="FAD_FR"/>
    <property type="match status" value="1"/>
</dbReference>
<dbReference type="Pfam" id="PF00175">
    <property type="entry name" value="NAD_binding_1"/>
    <property type="match status" value="1"/>
</dbReference>
<evidence type="ECO:0000256" key="1">
    <source>
        <dbReference type="ARBA" id="ARBA00001974"/>
    </source>
</evidence>
<proteinExistence type="inferred from homology"/>
<feature type="transmembrane region" description="Helical" evidence="18">
    <location>
        <begin position="7"/>
        <end position="27"/>
    </location>
</feature>
<keyword evidence="6 18" id="KW-0812">Transmembrane</keyword>
<organism evidence="20 21">
    <name type="scientific">Laccaria amethystina LaAM-08-1</name>
    <dbReference type="NCBI Taxonomy" id="1095629"/>
    <lineage>
        <taxon>Eukaryota</taxon>
        <taxon>Fungi</taxon>
        <taxon>Dikarya</taxon>
        <taxon>Basidiomycota</taxon>
        <taxon>Agaricomycotina</taxon>
        <taxon>Agaricomycetes</taxon>
        <taxon>Agaricomycetidae</taxon>
        <taxon>Agaricales</taxon>
        <taxon>Agaricineae</taxon>
        <taxon>Hydnangiaceae</taxon>
        <taxon>Laccaria</taxon>
    </lineage>
</organism>
<evidence type="ECO:0000256" key="15">
    <source>
        <dbReference type="ARBA" id="ARBA00049138"/>
    </source>
</evidence>
<dbReference type="PANTHER" id="PTHR19370">
    <property type="entry name" value="NADH-CYTOCHROME B5 REDUCTASE"/>
    <property type="match status" value="1"/>
</dbReference>
<feature type="domain" description="FAD-binding FR-type" evidence="19">
    <location>
        <begin position="121"/>
        <end position="224"/>
    </location>
</feature>
<dbReference type="InterPro" id="IPR039261">
    <property type="entry name" value="FNR_nucleotide-bd"/>
</dbReference>
<evidence type="ECO:0000259" key="19">
    <source>
        <dbReference type="PROSITE" id="PS51384"/>
    </source>
</evidence>
<evidence type="ECO:0000256" key="3">
    <source>
        <dbReference type="ARBA" id="ARBA00005156"/>
    </source>
</evidence>
<evidence type="ECO:0000313" key="20">
    <source>
        <dbReference type="EMBL" id="KIK04258.1"/>
    </source>
</evidence>
<dbReference type="InterPro" id="IPR001834">
    <property type="entry name" value="CBR-like"/>
</dbReference>
<comment type="catalytic activity">
    <reaction evidence="14 17">
        <text>2 Fe(III)-[cytochrome b5] + NADH = 2 Fe(II)-[cytochrome b5] + NAD(+) + H(+)</text>
        <dbReference type="Rhea" id="RHEA:46680"/>
        <dbReference type="Rhea" id="RHEA-COMP:10438"/>
        <dbReference type="Rhea" id="RHEA-COMP:10439"/>
        <dbReference type="ChEBI" id="CHEBI:15378"/>
        <dbReference type="ChEBI" id="CHEBI:29033"/>
        <dbReference type="ChEBI" id="CHEBI:29034"/>
        <dbReference type="ChEBI" id="CHEBI:57540"/>
        <dbReference type="ChEBI" id="CHEBI:57945"/>
        <dbReference type="EC" id="1.6.2.2"/>
    </reaction>
</comment>
<evidence type="ECO:0000256" key="8">
    <source>
        <dbReference type="ARBA" id="ARBA00022827"/>
    </source>
</evidence>